<dbReference type="OMA" id="QLEILWY"/>
<feature type="domain" description="Mediator complex subunit MED14 N-terminal" evidence="11">
    <location>
        <begin position="46"/>
        <end position="235"/>
    </location>
</feature>
<evidence type="ECO:0000313" key="13">
    <source>
        <dbReference type="Proteomes" id="UP000053927"/>
    </source>
</evidence>
<proteinExistence type="inferred from homology"/>
<dbReference type="GeneID" id="18799157"/>
<dbReference type="eggNOG" id="KOG1875">
    <property type="taxonomic scope" value="Eukaryota"/>
</dbReference>
<dbReference type="InterPro" id="IPR013947">
    <property type="entry name" value="Mediator_Med14"/>
</dbReference>
<keyword evidence="5 9" id="KW-0010">Activator</keyword>
<evidence type="ECO:0000256" key="4">
    <source>
        <dbReference type="ARBA" id="ARBA00023015"/>
    </source>
</evidence>
<evidence type="ECO:0000256" key="8">
    <source>
        <dbReference type="ARBA" id="ARBA00032007"/>
    </source>
</evidence>
<comment type="similarity">
    <text evidence="2 9">Belongs to the Mediator complex subunit 14 family.</text>
</comment>
<reference evidence="13" key="1">
    <citation type="journal article" date="2012" name="Science">
        <title>The Paleozoic origin of enzymatic lignin decomposition reconstructed from 31 fungal genomes.</title>
        <authorList>
            <person name="Floudas D."/>
            <person name="Binder M."/>
            <person name="Riley R."/>
            <person name="Barry K."/>
            <person name="Blanchette R.A."/>
            <person name="Henrissat B."/>
            <person name="Martinez A.T."/>
            <person name="Otillar R."/>
            <person name="Spatafora J.W."/>
            <person name="Yadav J.S."/>
            <person name="Aerts A."/>
            <person name="Benoit I."/>
            <person name="Boyd A."/>
            <person name="Carlson A."/>
            <person name="Copeland A."/>
            <person name="Coutinho P.M."/>
            <person name="de Vries R.P."/>
            <person name="Ferreira P."/>
            <person name="Findley K."/>
            <person name="Foster B."/>
            <person name="Gaskell J."/>
            <person name="Glotzer D."/>
            <person name="Gorecki P."/>
            <person name="Heitman J."/>
            <person name="Hesse C."/>
            <person name="Hori C."/>
            <person name="Igarashi K."/>
            <person name="Jurgens J.A."/>
            <person name="Kallen N."/>
            <person name="Kersten P."/>
            <person name="Kohler A."/>
            <person name="Kuees U."/>
            <person name="Kumar T.K.A."/>
            <person name="Kuo A."/>
            <person name="LaButti K."/>
            <person name="Larrondo L.F."/>
            <person name="Lindquist E."/>
            <person name="Ling A."/>
            <person name="Lombard V."/>
            <person name="Lucas S."/>
            <person name="Lundell T."/>
            <person name="Martin R."/>
            <person name="McLaughlin D.J."/>
            <person name="Morgenstern I."/>
            <person name="Morin E."/>
            <person name="Murat C."/>
            <person name="Nagy L.G."/>
            <person name="Nolan M."/>
            <person name="Ohm R.A."/>
            <person name="Patyshakuliyeva A."/>
            <person name="Rokas A."/>
            <person name="Ruiz-Duenas F.J."/>
            <person name="Sabat G."/>
            <person name="Salamov A."/>
            <person name="Samejima M."/>
            <person name="Schmutz J."/>
            <person name="Slot J.C."/>
            <person name="St John F."/>
            <person name="Stenlid J."/>
            <person name="Sun H."/>
            <person name="Sun S."/>
            <person name="Syed K."/>
            <person name="Tsang A."/>
            <person name="Wiebenga A."/>
            <person name="Young D."/>
            <person name="Pisabarro A."/>
            <person name="Eastwood D.C."/>
            <person name="Martin F."/>
            <person name="Cullen D."/>
            <person name="Grigoriev I.V."/>
            <person name="Hibbett D.S."/>
        </authorList>
    </citation>
    <scope>NUCLEOTIDE SEQUENCE [LARGE SCALE GENOMIC DNA]</scope>
    <source>
        <strain evidence="13">FP-91666</strain>
    </source>
</reference>
<feature type="compositionally biased region" description="Basic and acidic residues" evidence="10">
    <location>
        <begin position="1063"/>
        <end position="1074"/>
    </location>
</feature>
<sequence>MSQSTPPSLPQDFLIDGLLPHTNGFDEHEPPIELLERELPMVWDGQFPLGDLVQRVVQACYAELSEMAETLPGMSDTARKRKIADFVVHWKKQIVKLYAVAKWSRDADIVQKCMNITAFLMTQNQQFEHAIEAIKNARNQLDPSRLRNHDLLTSLDVLTTGSYRRLPSAIKSFIIPPTPLTDAEVAKTMSDIEALIRYRLRMQELVPVEMSRYRIADGRVFFTVPKLFECSLSLQGGKKNDGWFFVHVEFLFNVGGDHTGMQEFPRIPSGILKQHLTNEADSQLGHYLPFSQDLQLPPGVELPPRPQLPEGVIDSPLIRVYNFLQIMSMSYQLEILCYQAERLRSLGWADFLRVVMSRDRKTLTITYWIRKPLPTGPNAPRIKPAKLPPHGGTLTISLVSSPAPRRSPRSRVLAEIQEKTKLKARLGRKPSDEVEGMMWEVTWKPEVTALGVDRIPREDAVLMEKEVVVDADDLDLESMLRKVIEKHSRGILKEIYSRLMRMVVFSAPGSVILTTQDNEMALRVHLCADELVIITIDIRIGELNLRDTGDLGAAGRGQRYAVITDKINENPTMLLDALVRLRMTTIVELAEQKANYLGMQTYRQRNFSREEFAKLGPTARSLLFIQLTPFPNHYLVLVVTDDDFRYALINVTIVPDSMYQSLVMEDIGWLDVARICQPPQVPVAGEGEGGKVSLDPKGQNVGPGAMVGDASLSRFRIETRVLRELYAYCCARVAHTKVEKQFKARGIPYAHVSSAQTNLSSLPSSLDHLHSALSHTIPSLCVQSSDILSGSPAFEAAMPNIRIIPLSWWSTTSSTQPSSFSSSSSSMSFYSGGTRSSGDPPPQVVTCVKLKYVQQPVGRRAGLGKGVIRPSKRIVYDANEAVVCFLADEVEGCVTEFLEEWAKVSKIVVIAREVAKMAKEKQWQDVRLLSFDLQTVEFAYALDYTVSITCTDQLSTSGGTYNLHFSRIPSTPSTATSDSQPPFSATTTSSPRGYNPHTDAQAFFRSLLRQGRLSTALPSLVSVLRDTVPVVEVLEGIRAEVEQWSAALDKDAMDVDSSPGKGKGKEKEKEKGLSDVDTFPKAAGWWRVDFRTNVEGGKQARHALDFRLMKGGRVGILDASHSLFLSTPSSSSTSTSSLSASTSASALSQANSHSHLHSDKDRESALLLQPIPKLKQLLVDAVKEVKAQEGTRIEGKVAVVDVGVVCGIEDVKEIGSRVWAGIVKELGAGKGVGSGITASAAVK</sequence>
<evidence type="ECO:0000313" key="12">
    <source>
        <dbReference type="EMBL" id="EIM79913.1"/>
    </source>
</evidence>
<keyword evidence="13" id="KW-1185">Reference proteome</keyword>
<evidence type="ECO:0000256" key="1">
    <source>
        <dbReference type="ARBA" id="ARBA00004123"/>
    </source>
</evidence>
<accession>R7RYL6</accession>
<dbReference type="KEGG" id="shs:STEHIDRAFT_143029"/>
<dbReference type="RefSeq" id="XP_007310906.1">
    <property type="nucleotide sequence ID" value="XM_007310844.1"/>
</dbReference>
<dbReference type="GO" id="GO:0003712">
    <property type="term" value="F:transcription coregulator activity"/>
    <property type="evidence" value="ECO:0007669"/>
    <property type="project" value="UniProtKB-UniRule"/>
</dbReference>
<dbReference type="GO" id="GO:0070847">
    <property type="term" value="C:core mediator complex"/>
    <property type="evidence" value="ECO:0007669"/>
    <property type="project" value="TreeGrafter"/>
</dbReference>
<protein>
    <recommendedName>
        <fullName evidence="3 9">Mediator of RNA polymerase II transcription subunit 14</fullName>
    </recommendedName>
    <alternativeName>
        <fullName evidence="8 9">Mediator complex subunit 14</fullName>
    </alternativeName>
</protein>
<feature type="region of interest" description="Disordered" evidence="10">
    <location>
        <begin position="970"/>
        <end position="995"/>
    </location>
</feature>
<keyword evidence="7 9" id="KW-0539">Nucleus</keyword>
<evidence type="ECO:0000256" key="3">
    <source>
        <dbReference type="ARBA" id="ARBA00019619"/>
    </source>
</evidence>
<comment type="function">
    <text evidence="9">Component of the Mediator complex, a coactivator involved in the regulated transcription of nearly all RNA polymerase II-dependent genes. Mediator functions as a bridge to convey information from gene-specific regulatory proteins to the basal RNA polymerase II transcription machinery. Mediator is recruited to promoters by direct interactions with regulatory proteins and serves as a scaffold for the assembly of a functional preinitiation complex with RNA polymerase II and the general transcription factors.</text>
</comment>
<dbReference type="EMBL" id="JH687400">
    <property type="protein sequence ID" value="EIM79913.1"/>
    <property type="molecule type" value="Genomic_DNA"/>
</dbReference>
<dbReference type="Proteomes" id="UP000053927">
    <property type="component" value="Unassembled WGS sequence"/>
</dbReference>
<dbReference type="AlphaFoldDB" id="R7RYL6"/>
<evidence type="ECO:0000256" key="6">
    <source>
        <dbReference type="ARBA" id="ARBA00023163"/>
    </source>
</evidence>
<evidence type="ECO:0000259" key="11">
    <source>
        <dbReference type="Pfam" id="PF08638"/>
    </source>
</evidence>
<dbReference type="InterPro" id="IPR055122">
    <property type="entry name" value="Med14_N"/>
</dbReference>
<dbReference type="PANTHER" id="PTHR12809:SF2">
    <property type="entry name" value="MEDIATOR OF RNA POLYMERASE II TRANSCRIPTION SUBUNIT 14"/>
    <property type="match status" value="1"/>
</dbReference>
<dbReference type="GO" id="GO:0006357">
    <property type="term" value="P:regulation of transcription by RNA polymerase II"/>
    <property type="evidence" value="ECO:0007669"/>
    <property type="project" value="InterPro"/>
</dbReference>
<comment type="subcellular location">
    <subcellularLocation>
        <location evidence="1 9">Nucleus</location>
    </subcellularLocation>
</comment>
<evidence type="ECO:0000256" key="10">
    <source>
        <dbReference type="SAM" id="MobiDB-lite"/>
    </source>
</evidence>
<comment type="subunit">
    <text evidence="9">Component of the Mediator complex.</text>
</comment>
<dbReference type="GO" id="GO:0016592">
    <property type="term" value="C:mediator complex"/>
    <property type="evidence" value="ECO:0007669"/>
    <property type="project" value="UniProtKB-UniRule"/>
</dbReference>
<gene>
    <name evidence="12" type="ORF">STEHIDRAFT_143029</name>
</gene>
<evidence type="ECO:0000256" key="9">
    <source>
        <dbReference type="RuleBase" id="RU365082"/>
    </source>
</evidence>
<evidence type="ECO:0000256" key="5">
    <source>
        <dbReference type="ARBA" id="ARBA00023159"/>
    </source>
</evidence>
<dbReference type="OrthoDB" id="205099at2759"/>
<dbReference type="Pfam" id="PF08638">
    <property type="entry name" value="Med14"/>
    <property type="match status" value="1"/>
</dbReference>
<feature type="compositionally biased region" description="Polar residues" evidence="10">
    <location>
        <begin position="970"/>
        <end position="992"/>
    </location>
</feature>
<dbReference type="PANTHER" id="PTHR12809">
    <property type="entry name" value="MEDIATOR COMPLEX SUBUNIT"/>
    <property type="match status" value="1"/>
</dbReference>
<keyword evidence="4 9" id="KW-0805">Transcription regulation</keyword>
<keyword evidence="6 9" id="KW-0804">Transcription</keyword>
<organism evidence="12 13">
    <name type="scientific">Stereum hirsutum (strain FP-91666)</name>
    <name type="common">White-rot fungus</name>
    <dbReference type="NCBI Taxonomy" id="721885"/>
    <lineage>
        <taxon>Eukaryota</taxon>
        <taxon>Fungi</taxon>
        <taxon>Dikarya</taxon>
        <taxon>Basidiomycota</taxon>
        <taxon>Agaricomycotina</taxon>
        <taxon>Agaricomycetes</taxon>
        <taxon>Russulales</taxon>
        <taxon>Stereaceae</taxon>
        <taxon>Stereum</taxon>
    </lineage>
</organism>
<name>R7RYL6_STEHR</name>
<evidence type="ECO:0000256" key="7">
    <source>
        <dbReference type="ARBA" id="ARBA00023242"/>
    </source>
</evidence>
<feature type="region of interest" description="Disordered" evidence="10">
    <location>
        <begin position="1050"/>
        <end position="1074"/>
    </location>
</feature>
<evidence type="ECO:0000256" key="2">
    <source>
        <dbReference type="ARBA" id="ARBA00007813"/>
    </source>
</evidence>